<dbReference type="AlphaFoldDB" id="A0A8S4SAY1"/>
<evidence type="ECO:0000313" key="2">
    <source>
        <dbReference type="Proteomes" id="UP000838756"/>
    </source>
</evidence>
<evidence type="ECO:0000313" key="1">
    <source>
        <dbReference type="EMBL" id="CAH2252704.1"/>
    </source>
</evidence>
<proteinExistence type="predicted"/>
<organism evidence="1 2">
    <name type="scientific">Pararge aegeria aegeria</name>
    <dbReference type="NCBI Taxonomy" id="348720"/>
    <lineage>
        <taxon>Eukaryota</taxon>
        <taxon>Metazoa</taxon>
        <taxon>Ecdysozoa</taxon>
        <taxon>Arthropoda</taxon>
        <taxon>Hexapoda</taxon>
        <taxon>Insecta</taxon>
        <taxon>Pterygota</taxon>
        <taxon>Neoptera</taxon>
        <taxon>Endopterygota</taxon>
        <taxon>Lepidoptera</taxon>
        <taxon>Glossata</taxon>
        <taxon>Ditrysia</taxon>
        <taxon>Papilionoidea</taxon>
        <taxon>Nymphalidae</taxon>
        <taxon>Satyrinae</taxon>
        <taxon>Satyrini</taxon>
        <taxon>Parargina</taxon>
        <taxon>Pararge</taxon>
    </lineage>
</organism>
<accession>A0A8S4SAY1</accession>
<dbReference type="OrthoDB" id="7439326at2759"/>
<gene>
    <name evidence="1" type="primary">jg10175</name>
    <name evidence="1" type="ORF">PAEG_LOCUS22436</name>
</gene>
<name>A0A8S4SAY1_9NEOP</name>
<comment type="caution">
    <text evidence="1">The sequence shown here is derived from an EMBL/GenBank/DDBJ whole genome shotgun (WGS) entry which is preliminary data.</text>
</comment>
<protein>
    <submittedName>
        <fullName evidence="1">Jg10175 protein</fullName>
    </submittedName>
</protein>
<dbReference type="EMBL" id="CAKXAJ010026039">
    <property type="protein sequence ID" value="CAH2252704.1"/>
    <property type="molecule type" value="Genomic_DNA"/>
</dbReference>
<dbReference type="Proteomes" id="UP000838756">
    <property type="component" value="Unassembled WGS sequence"/>
</dbReference>
<reference evidence="1" key="1">
    <citation type="submission" date="2022-03" db="EMBL/GenBank/DDBJ databases">
        <authorList>
            <person name="Lindestad O."/>
        </authorList>
    </citation>
    <scope>NUCLEOTIDE SEQUENCE</scope>
</reference>
<sequence length="108" mass="12578">MNLEDMYTTLRSASGGNGAKYEILQKWFEISKIIDGRLISREFFTLSYERLCPSREELSLVQFVQLIGILTRQSKLEVEVFLALFETVSQGIIEEIREENQLKEINDQ</sequence>
<keyword evidence="2" id="KW-1185">Reference proteome</keyword>